<evidence type="ECO:0000256" key="4">
    <source>
        <dbReference type="ARBA" id="ARBA00022630"/>
    </source>
</evidence>
<evidence type="ECO:0000259" key="11">
    <source>
        <dbReference type="Pfam" id="PF01134"/>
    </source>
</evidence>
<sequence>MAKTVLVVGGGLAGCECALYLAKHGITVFLFEQKPIQFSPAHVSGYLGELVCSNSFRSMRDEGPQSSGIGLLQAEMHELGSHVMAAAYAHSVPAGKALAVNREEFAKALTGKVEENPNIRLIRKSVRNLEEIEALKAEYGAEYVVLATGPLTSESLAQSLSAAVGSEYCYFYDAIAPIVSAESLNTDSIFRGSRYDNVAPPPYNDEVARSAELSKEWREKMQAEMLEFKQKQAAEKGGQQEMQEENDGDYLNCPMHKFEYEAFYQALLDAEKVPSRNFEKEVHFEGCMPIEALAERGEKTLTFGSLKPVGFTDPRTGRRPYALLQLRAENASADAFNLVGCQTKMTYKAQDSVFRLVPGLENAEFLRYGSVHRNTYVNAPKCLDGNLAIKGHEHILLAGQITGVEGYVESAACGLWAGIKLASRLLGKELEDLPLTTALGALMNHLKNAQMKQFQPSNIHFGLMPDLEEKTKKANRKTLMAERAKRDFAEWKRHFWDN</sequence>
<feature type="binding site" evidence="10">
    <location>
        <begin position="9"/>
        <end position="14"/>
    </location>
    <ligand>
        <name>FAD</name>
        <dbReference type="ChEBI" id="CHEBI:57692"/>
    </ligand>
</feature>
<dbReference type="NCBIfam" id="NF003739">
    <property type="entry name" value="PRK05335.1"/>
    <property type="match status" value="1"/>
</dbReference>
<keyword evidence="4 10" id="KW-0285">Flavoprotein</keyword>
<feature type="domain" description="MnmG N-terminal" evidence="11">
    <location>
        <begin position="5"/>
        <end position="227"/>
    </location>
</feature>
<dbReference type="InterPro" id="IPR002218">
    <property type="entry name" value="MnmG-rel"/>
</dbReference>
<organism evidence="12 13">
    <name type="scientific">Taurinivorans muris</name>
    <dbReference type="NCBI Taxonomy" id="2787751"/>
    <lineage>
        <taxon>Bacteria</taxon>
        <taxon>Pseudomonadati</taxon>
        <taxon>Thermodesulfobacteriota</taxon>
        <taxon>Desulfovibrionia</taxon>
        <taxon>Desulfovibrionales</taxon>
        <taxon>Desulfovibrionaceae</taxon>
        <taxon>Taurinivorans</taxon>
    </lineage>
</organism>
<evidence type="ECO:0000313" key="12">
    <source>
        <dbReference type="EMBL" id="UWX05074.1"/>
    </source>
</evidence>
<keyword evidence="5 10" id="KW-0808">Transferase</keyword>
<gene>
    <name evidence="10 12" type="primary">trmFO</name>
    <name evidence="12" type="ORF">JBF11_06235</name>
</gene>
<keyword evidence="9 10" id="KW-0520">NAD</keyword>
<accession>A0ABY5XYV1</accession>
<evidence type="ECO:0000256" key="1">
    <source>
        <dbReference type="ARBA" id="ARBA00001974"/>
    </source>
</evidence>
<proteinExistence type="inferred from homology"/>
<keyword evidence="6 10" id="KW-0819">tRNA processing</keyword>
<name>A0ABY5XYV1_9BACT</name>
<dbReference type="PANTHER" id="PTHR11806:SF2">
    <property type="entry name" value="METHYLENETETRAHYDROFOLATE--TRNA-(URACIL-5-)-METHYLTRANSFERASE TRMFO"/>
    <property type="match status" value="1"/>
</dbReference>
<dbReference type="PANTHER" id="PTHR11806">
    <property type="entry name" value="GLUCOSE INHIBITED DIVISION PROTEIN A"/>
    <property type="match status" value="1"/>
</dbReference>
<keyword evidence="7 10" id="KW-0274">FAD</keyword>
<evidence type="ECO:0000256" key="2">
    <source>
        <dbReference type="ARBA" id="ARBA00022490"/>
    </source>
</evidence>
<evidence type="ECO:0000256" key="6">
    <source>
        <dbReference type="ARBA" id="ARBA00022694"/>
    </source>
</evidence>
<evidence type="ECO:0000256" key="5">
    <source>
        <dbReference type="ARBA" id="ARBA00022679"/>
    </source>
</evidence>
<comment type="cofactor">
    <cofactor evidence="1 10">
        <name>FAD</name>
        <dbReference type="ChEBI" id="CHEBI:57692"/>
    </cofactor>
</comment>
<comment type="subcellular location">
    <subcellularLocation>
        <location evidence="10">Cytoplasm</location>
    </subcellularLocation>
</comment>
<evidence type="ECO:0000313" key="13">
    <source>
        <dbReference type="Proteomes" id="UP001058120"/>
    </source>
</evidence>
<dbReference type="InterPro" id="IPR040131">
    <property type="entry name" value="MnmG_N"/>
</dbReference>
<evidence type="ECO:0000256" key="8">
    <source>
        <dbReference type="ARBA" id="ARBA00022857"/>
    </source>
</evidence>
<dbReference type="EMBL" id="CP065938">
    <property type="protein sequence ID" value="UWX05074.1"/>
    <property type="molecule type" value="Genomic_DNA"/>
</dbReference>
<dbReference type="EC" id="2.1.1.74" evidence="10"/>
<comment type="similarity">
    <text evidence="10">Belongs to the MnmG family. TrmFO subfamily.</text>
</comment>
<evidence type="ECO:0000256" key="7">
    <source>
        <dbReference type="ARBA" id="ARBA00022827"/>
    </source>
</evidence>
<dbReference type="RefSeq" id="WP_334314636.1">
    <property type="nucleotide sequence ID" value="NZ_CP065938.1"/>
</dbReference>
<comment type="catalytic activity">
    <reaction evidence="10">
        <text>uridine(54) in tRNA + (6R)-5,10-methylene-5,6,7,8-tetrahydrofolate + NADPH + H(+) = 5-methyluridine(54) in tRNA + (6S)-5,6,7,8-tetrahydrofolate + NADP(+)</text>
        <dbReference type="Rhea" id="RHEA:62372"/>
        <dbReference type="Rhea" id="RHEA-COMP:10167"/>
        <dbReference type="Rhea" id="RHEA-COMP:10193"/>
        <dbReference type="ChEBI" id="CHEBI:15378"/>
        <dbReference type="ChEBI" id="CHEBI:15636"/>
        <dbReference type="ChEBI" id="CHEBI:57453"/>
        <dbReference type="ChEBI" id="CHEBI:57783"/>
        <dbReference type="ChEBI" id="CHEBI:58349"/>
        <dbReference type="ChEBI" id="CHEBI:65315"/>
        <dbReference type="ChEBI" id="CHEBI:74447"/>
        <dbReference type="EC" id="2.1.1.74"/>
    </reaction>
</comment>
<reference evidence="12" key="1">
    <citation type="submission" date="2020-12" db="EMBL/GenBank/DDBJ databases">
        <title>Taurinivorans muris gen. nov., sp. nov., fundamental and realized metabolic niche of a ubiquitous sulfidogenic bacterium in the murine intestine.</title>
        <authorList>
            <person name="Ye H."/>
            <person name="Hanson B.T."/>
            <person name="Loy A."/>
        </authorList>
    </citation>
    <scope>NUCLEOTIDE SEQUENCE</scope>
    <source>
        <strain evidence="12">LT0009</strain>
    </source>
</reference>
<comment type="function">
    <text evidence="10">Catalyzes the folate-dependent formation of 5-methyl-uridine at position 54 (M-5-U54) in all tRNAs.</text>
</comment>
<keyword evidence="13" id="KW-1185">Reference proteome</keyword>
<dbReference type="InterPro" id="IPR004417">
    <property type="entry name" value="TrmFO"/>
</dbReference>
<evidence type="ECO:0000256" key="10">
    <source>
        <dbReference type="HAMAP-Rule" id="MF_01037"/>
    </source>
</evidence>
<comment type="catalytic activity">
    <reaction evidence="10">
        <text>uridine(54) in tRNA + (6R)-5,10-methylene-5,6,7,8-tetrahydrofolate + NADH + H(+) = 5-methyluridine(54) in tRNA + (6S)-5,6,7,8-tetrahydrofolate + NAD(+)</text>
        <dbReference type="Rhea" id="RHEA:16873"/>
        <dbReference type="Rhea" id="RHEA-COMP:10167"/>
        <dbReference type="Rhea" id="RHEA-COMP:10193"/>
        <dbReference type="ChEBI" id="CHEBI:15378"/>
        <dbReference type="ChEBI" id="CHEBI:15636"/>
        <dbReference type="ChEBI" id="CHEBI:57453"/>
        <dbReference type="ChEBI" id="CHEBI:57540"/>
        <dbReference type="ChEBI" id="CHEBI:57945"/>
        <dbReference type="ChEBI" id="CHEBI:65315"/>
        <dbReference type="ChEBI" id="CHEBI:74447"/>
        <dbReference type="EC" id="2.1.1.74"/>
    </reaction>
</comment>
<keyword evidence="2 10" id="KW-0963">Cytoplasm</keyword>
<protein>
    <recommendedName>
        <fullName evidence="10">Methylenetetrahydrofolate--tRNA-(uracil-5-)-methyltransferase TrmFO</fullName>
        <ecNumber evidence="10">2.1.1.74</ecNumber>
    </recommendedName>
    <alternativeName>
        <fullName evidence="10">Folate-dependent tRNA (uracil-5-)-methyltransferase</fullName>
    </alternativeName>
    <alternativeName>
        <fullName evidence="10">Folate-dependent tRNA(M-5-U54)-methyltransferase</fullName>
    </alternativeName>
</protein>
<dbReference type="InterPro" id="IPR036188">
    <property type="entry name" value="FAD/NAD-bd_sf"/>
</dbReference>
<dbReference type="SUPFAM" id="SSF51905">
    <property type="entry name" value="FAD/NAD(P)-binding domain"/>
    <property type="match status" value="1"/>
</dbReference>
<keyword evidence="8 10" id="KW-0521">NADP</keyword>
<evidence type="ECO:0000256" key="9">
    <source>
        <dbReference type="ARBA" id="ARBA00023027"/>
    </source>
</evidence>
<dbReference type="Pfam" id="PF01134">
    <property type="entry name" value="GIDA"/>
    <property type="match status" value="2"/>
</dbReference>
<feature type="domain" description="MnmG N-terminal" evidence="11">
    <location>
        <begin position="240"/>
        <end position="429"/>
    </location>
</feature>
<dbReference type="HAMAP" id="MF_01037">
    <property type="entry name" value="TrmFO"/>
    <property type="match status" value="1"/>
</dbReference>
<dbReference type="Proteomes" id="UP001058120">
    <property type="component" value="Chromosome"/>
</dbReference>
<dbReference type="PROSITE" id="PS51257">
    <property type="entry name" value="PROKAR_LIPOPROTEIN"/>
    <property type="match status" value="1"/>
</dbReference>
<keyword evidence="3 10" id="KW-0489">Methyltransferase</keyword>
<dbReference type="Gene3D" id="3.50.50.60">
    <property type="entry name" value="FAD/NAD(P)-binding domain"/>
    <property type="match status" value="2"/>
</dbReference>
<evidence type="ECO:0000256" key="3">
    <source>
        <dbReference type="ARBA" id="ARBA00022603"/>
    </source>
</evidence>